<keyword evidence="2" id="KW-0732">Signal</keyword>
<evidence type="ECO:0000256" key="1">
    <source>
        <dbReference type="SAM" id="MobiDB-lite"/>
    </source>
</evidence>
<feature type="region of interest" description="Disordered" evidence="1">
    <location>
        <begin position="654"/>
        <end position="701"/>
    </location>
</feature>
<feature type="chain" id="PRO_5020474545" evidence="2">
    <location>
        <begin position="26"/>
        <end position="701"/>
    </location>
</feature>
<feature type="compositionally biased region" description="Polar residues" evidence="1">
    <location>
        <begin position="132"/>
        <end position="148"/>
    </location>
</feature>
<feature type="compositionally biased region" description="Low complexity" evidence="1">
    <location>
        <begin position="362"/>
        <end position="381"/>
    </location>
</feature>
<evidence type="ECO:0000256" key="2">
    <source>
        <dbReference type="SAM" id="SignalP"/>
    </source>
</evidence>
<reference evidence="3" key="1">
    <citation type="submission" date="2013-11" db="EMBL/GenBank/DDBJ databases">
        <authorList>
            <person name="Sternberg P."/>
            <person name="Dillman A."/>
            <person name="Macchietto M."/>
        </authorList>
    </citation>
    <scope>NUCLEOTIDE SEQUENCE</scope>
    <source>
        <strain evidence="3">ALL</strain>
    </source>
</reference>
<feature type="compositionally biased region" description="Acidic residues" evidence="1">
    <location>
        <begin position="466"/>
        <end position="480"/>
    </location>
</feature>
<feature type="compositionally biased region" description="Basic and acidic residues" evidence="1">
    <location>
        <begin position="431"/>
        <end position="440"/>
    </location>
</feature>
<comment type="caution">
    <text evidence="3">The sequence shown here is derived from an EMBL/GenBank/DDBJ whole genome shotgun (WGS) entry which is preliminary data.</text>
</comment>
<feature type="compositionally biased region" description="Basic and acidic residues" evidence="1">
    <location>
        <begin position="552"/>
        <end position="598"/>
    </location>
</feature>
<feature type="region of interest" description="Disordered" evidence="1">
    <location>
        <begin position="270"/>
        <end position="499"/>
    </location>
</feature>
<feature type="compositionally biased region" description="Low complexity" evidence="1">
    <location>
        <begin position="316"/>
        <end position="333"/>
    </location>
</feature>
<name>A0A4U5NEU7_STECR</name>
<dbReference type="AlphaFoldDB" id="A0A4U5NEU7"/>
<dbReference type="OrthoDB" id="5878021at2759"/>
<protein>
    <submittedName>
        <fullName evidence="3">Uncharacterized protein</fullName>
    </submittedName>
</protein>
<sequence length="701" mass="77441">MRLPSMLSNAFFAFLLLYFCVTMDASVLKKTVHEDGTKDFTIVKVIKKNQCTCSCHCVPQEKVDFFTTVARVAEAQKSTITLDDLVKATTVNAVLETTAKPGSASHASDEKPKIDRSEDSKEENREVPKTLVTASTVENDPSTTTEVPTATEKEDIAEAEVDHKTITFSTTSPSTIKEVTQASSTEPSTTEGGISSTEKPVKTETSTQAPTTEELETTEASGAEVTSGGDDDDLLATTPTAATTEAPESTTFKEDKDTTQVLLNSEDIAKKEAKTTVTSTRIRESTQVASTTFEPSTSAESTTVESTADEAETKATETSGKESSSTSDSTESTIPLKVTETSAETESPKADAKRTTIAGSFTTETSASTQETTTETKLSVTGRAEISEITAEPESEEGRTEIPITKAQKGESEPEMTTFTVSKASSDDSAESEKETEKMIAKAKKLGAKSTTEKPSKETRKKESKENEEDDLGVSSEEDEERKMLNSLNASNNSTLPGRWKKLLGRLKTQLEELRAEKAKKGEDEMVEKKEEHLEQNKDEEEHVYRIQIVADKMRSEEKEDRNNVKDNGKNNKEDDVGSSDVKEEPKAEEEKKEEEATTARGIHSRTHYHNLSGYRKDDNSGCRRVHHHCCSQNYRDSDDRNIARNNHCYGDYGRYNHENARDDREGRKSICHRERDNVGNQEKRKKSGDHNKGRRTYADH</sequence>
<feature type="compositionally biased region" description="Basic and acidic residues" evidence="1">
    <location>
        <begin position="151"/>
        <end position="165"/>
    </location>
</feature>
<feature type="compositionally biased region" description="Basic and acidic residues" evidence="1">
    <location>
        <begin position="451"/>
        <end position="465"/>
    </location>
</feature>
<proteinExistence type="predicted"/>
<feature type="compositionally biased region" description="Low complexity" evidence="1">
    <location>
        <begin position="235"/>
        <end position="250"/>
    </location>
</feature>
<feature type="compositionally biased region" description="Polar residues" evidence="1">
    <location>
        <begin position="275"/>
        <end position="293"/>
    </location>
</feature>
<feature type="signal peptide" evidence="2">
    <location>
        <begin position="1"/>
        <end position="25"/>
    </location>
</feature>
<reference evidence="3" key="3">
    <citation type="journal article" date="2019" name="G3 (Bethesda)">
        <title>Hybrid Assembly of the Genome of the Entomopathogenic Nematode Steinernema carpocapsae Identifies the X-Chromosome.</title>
        <authorList>
            <person name="Serra L."/>
            <person name="Macchietto M."/>
            <person name="Macias-Munoz A."/>
            <person name="McGill C.J."/>
            <person name="Rodriguez I.M."/>
            <person name="Rodriguez B."/>
            <person name="Murad R."/>
            <person name="Mortazavi A."/>
        </authorList>
    </citation>
    <scope>NUCLEOTIDE SEQUENCE</scope>
    <source>
        <strain evidence="3">ALL</strain>
    </source>
</reference>
<feature type="compositionally biased region" description="Basic and acidic residues" evidence="1">
    <location>
        <begin position="107"/>
        <end position="128"/>
    </location>
</feature>
<dbReference type="EMBL" id="AZBU02000004">
    <property type="protein sequence ID" value="TKR81153.1"/>
    <property type="molecule type" value="Genomic_DNA"/>
</dbReference>
<dbReference type="STRING" id="34508.A0A4U5NEU7"/>
<feature type="compositionally biased region" description="Low complexity" evidence="1">
    <location>
        <begin position="166"/>
        <end position="176"/>
    </location>
</feature>
<feature type="compositionally biased region" description="Basic and acidic residues" evidence="1">
    <location>
        <begin position="655"/>
        <end position="678"/>
    </location>
</feature>
<feature type="compositionally biased region" description="Basic and acidic residues" evidence="1">
    <location>
        <begin position="689"/>
        <end position="701"/>
    </location>
</feature>
<organism evidence="3">
    <name type="scientific">Steinernema carpocapsae</name>
    <name type="common">Entomopathogenic nematode</name>
    <dbReference type="NCBI Taxonomy" id="34508"/>
    <lineage>
        <taxon>Eukaryota</taxon>
        <taxon>Metazoa</taxon>
        <taxon>Ecdysozoa</taxon>
        <taxon>Nematoda</taxon>
        <taxon>Chromadorea</taxon>
        <taxon>Rhabditida</taxon>
        <taxon>Tylenchina</taxon>
        <taxon>Panagrolaimomorpha</taxon>
        <taxon>Strongyloidoidea</taxon>
        <taxon>Steinernematidae</taxon>
        <taxon>Steinernema</taxon>
    </lineage>
</organism>
<feature type="region of interest" description="Disordered" evidence="1">
    <location>
        <begin position="515"/>
        <end position="626"/>
    </location>
</feature>
<evidence type="ECO:0000313" key="3">
    <source>
        <dbReference type="EMBL" id="TKR81153.1"/>
    </source>
</evidence>
<accession>A0A4U5NEU7</accession>
<feature type="region of interest" description="Disordered" evidence="1">
    <location>
        <begin position="97"/>
        <end position="258"/>
    </location>
</feature>
<feature type="compositionally biased region" description="Low complexity" evidence="1">
    <location>
        <begin position="485"/>
        <end position="496"/>
    </location>
</feature>
<feature type="compositionally biased region" description="Low complexity" evidence="1">
    <location>
        <begin position="294"/>
        <end position="306"/>
    </location>
</feature>
<gene>
    <name evidence="3" type="ORF">L596_015078</name>
</gene>
<feature type="compositionally biased region" description="Basic and acidic residues" evidence="1">
    <location>
        <begin position="515"/>
        <end position="545"/>
    </location>
</feature>
<feature type="compositionally biased region" description="Polar residues" evidence="1">
    <location>
        <begin position="177"/>
        <end position="210"/>
    </location>
</feature>
<reference evidence="3" key="2">
    <citation type="journal article" date="2015" name="Genome Biol.">
        <title>Comparative genomics of Steinernema reveals deeply conserved gene regulatory networks.</title>
        <authorList>
            <person name="Dillman A.R."/>
            <person name="Macchietto M."/>
            <person name="Porter C.F."/>
            <person name="Rogers A."/>
            <person name="Williams B."/>
            <person name="Antoshechkin I."/>
            <person name="Lee M.M."/>
            <person name="Goodwin Z."/>
            <person name="Lu X."/>
            <person name="Lewis E.E."/>
            <person name="Goodrich-Blair H."/>
            <person name="Stock S.P."/>
            <person name="Adams B.J."/>
            <person name="Sternberg P.W."/>
            <person name="Mortazavi A."/>
        </authorList>
    </citation>
    <scope>NUCLEOTIDE SEQUENCE [LARGE SCALE GENOMIC DNA]</scope>
    <source>
        <strain evidence="3">ALL</strain>
    </source>
</reference>